<evidence type="ECO:0000313" key="5">
    <source>
        <dbReference type="EMBL" id="AKJ28218.1"/>
    </source>
</evidence>
<evidence type="ECO:0000256" key="2">
    <source>
        <dbReference type="ARBA" id="ARBA00074555"/>
    </source>
</evidence>
<evidence type="ECO:0000256" key="3">
    <source>
        <dbReference type="SAM" id="MobiDB-lite"/>
    </source>
</evidence>
<keyword evidence="6" id="KW-1185">Reference proteome</keyword>
<organism evidence="5 6">
    <name type="scientific">Caldimonas brevitalea</name>
    <dbReference type="NCBI Taxonomy" id="413882"/>
    <lineage>
        <taxon>Bacteria</taxon>
        <taxon>Pseudomonadati</taxon>
        <taxon>Pseudomonadota</taxon>
        <taxon>Betaproteobacteria</taxon>
        <taxon>Burkholderiales</taxon>
        <taxon>Sphaerotilaceae</taxon>
        <taxon>Caldimonas</taxon>
    </lineage>
</organism>
<feature type="domain" description="Luciferase-like" evidence="4">
    <location>
        <begin position="82"/>
        <end position="385"/>
    </location>
</feature>
<dbReference type="Proteomes" id="UP000035352">
    <property type="component" value="Chromosome"/>
</dbReference>
<dbReference type="KEGG" id="pbh:AAW51_1527"/>
<dbReference type="Pfam" id="PF00296">
    <property type="entry name" value="Bac_luciferase"/>
    <property type="match status" value="1"/>
</dbReference>
<accession>A0A0G3BJQ5</accession>
<dbReference type="PANTHER" id="PTHR30137:SF20">
    <property type="entry name" value="N-ACETYL-S-ALKYLCYSTEINE MONOOXYGENASE"/>
    <property type="match status" value="1"/>
</dbReference>
<comment type="similarity">
    <text evidence="1">To bacterial alkanal monooxygenase alpha and beta chains.</text>
</comment>
<feature type="region of interest" description="Disordered" evidence="3">
    <location>
        <begin position="28"/>
        <end position="76"/>
    </location>
</feature>
<evidence type="ECO:0000313" key="6">
    <source>
        <dbReference type="Proteomes" id="UP000035352"/>
    </source>
</evidence>
<proteinExistence type="predicted"/>
<dbReference type="SUPFAM" id="SSF51679">
    <property type="entry name" value="Bacterial luciferase-like"/>
    <property type="match status" value="1"/>
</dbReference>
<reference evidence="5 6" key="1">
    <citation type="submission" date="2015-05" db="EMBL/GenBank/DDBJ databases">
        <authorList>
            <person name="Tang B."/>
            <person name="Yu Y."/>
        </authorList>
    </citation>
    <scope>NUCLEOTIDE SEQUENCE [LARGE SCALE GENOMIC DNA]</scope>
    <source>
        <strain evidence="5 6">DSM 7029</strain>
    </source>
</reference>
<dbReference type="Gene3D" id="3.20.20.30">
    <property type="entry name" value="Luciferase-like domain"/>
    <property type="match status" value="1"/>
</dbReference>
<gene>
    <name evidence="5" type="ORF">AAW51_1527</name>
</gene>
<dbReference type="NCBIfam" id="TIGR03558">
    <property type="entry name" value="oxido_grp_1"/>
    <property type="match status" value="1"/>
</dbReference>
<dbReference type="GO" id="GO:0005829">
    <property type="term" value="C:cytosol"/>
    <property type="evidence" value="ECO:0007669"/>
    <property type="project" value="TreeGrafter"/>
</dbReference>
<dbReference type="AlphaFoldDB" id="A0A0G3BJQ5"/>
<dbReference type="GO" id="GO:0016705">
    <property type="term" value="F:oxidoreductase activity, acting on paired donors, with incorporation or reduction of molecular oxygen"/>
    <property type="evidence" value="ECO:0007669"/>
    <property type="project" value="InterPro"/>
</dbReference>
<dbReference type="InterPro" id="IPR036661">
    <property type="entry name" value="Luciferase-like_sf"/>
</dbReference>
<evidence type="ECO:0000256" key="1">
    <source>
        <dbReference type="ARBA" id="ARBA00007789"/>
    </source>
</evidence>
<dbReference type="InterPro" id="IPR011251">
    <property type="entry name" value="Luciferase-like_dom"/>
</dbReference>
<dbReference type="STRING" id="413882.AAW51_1527"/>
<dbReference type="PATRIC" id="fig|413882.6.peg.1603"/>
<dbReference type="EMBL" id="CP011371">
    <property type="protein sequence ID" value="AKJ28218.1"/>
    <property type="molecule type" value="Genomic_DNA"/>
</dbReference>
<protein>
    <recommendedName>
        <fullName evidence="2">Luciferase-like monooxygenase</fullName>
    </recommendedName>
</protein>
<dbReference type="CDD" id="cd00347">
    <property type="entry name" value="Flavin_utilizing_monoxygenases"/>
    <property type="match status" value="1"/>
</dbReference>
<evidence type="ECO:0000259" key="4">
    <source>
        <dbReference type="Pfam" id="PF00296"/>
    </source>
</evidence>
<feature type="compositionally biased region" description="Basic and acidic residues" evidence="3">
    <location>
        <begin position="34"/>
        <end position="48"/>
    </location>
</feature>
<dbReference type="InterPro" id="IPR019949">
    <property type="entry name" value="CmoO-like"/>
</dbReference>
<sequence>MLQRNNDALQTAFVHVCYHSSPVELSLCKLPPRPRRDGGSGREPDRRSIPTIVPALSPSHTLGRRPDLPGSQPQHPAMKLSVLDQSISLAGSSEDAAIRDTLDLAVCCEGLGYHRFWLSEHHGLPTIVGSAPEVLLAALAARTERMRLGSAGVMLPHYSALKVAEQFRVLEALAPGRIDLGVGRAPGGDMRTARALNPNAYTAADHFPEQVRELQQWLAGHEHRGVVAHPRGPAMPAGDTSRVPEVWVLGSSDYGARLAAQYGLPYAFAYFFMDGLGVEQALELYRTLYQPSERHPRPVATICVWALVADTDEEAQFHALSRDRWRLDRSRGVLGPLQAPQTVAERGFTADELPTVEATRQRAFVGNAEQVGAKLRALAARLGLHELVINTWAHEPAVRRRSYALLAREFDLEP</sequence>
<name>A0A0G3BJQ5_9BURK</name>
<dbReference type="InterPro" id="IPR050766">
    <property type="entry name" value="Bact_Lucif_Oxidored"/>
</dbReference>
<dbReference type="PANTHER" id="PTHR30137">
    <property type="entry name" value="LUCIFERASE-LIKE MONOOXYGENASE"/>
    <property type="match status" value="1"/>
</dbReference>
<dbReference type="FunFam" id="3.20.20.30:FF:000002">
    <property type="entry name" value="LLM class flavin-dependent oxidoreductase"/>
    <property type="match status" value="1"/>
</dbReference>